<evidence type="ECO:0000313" key="1">
    <source>
        <dbReference type="EMBL" id="WTW67422.1"/>
    </source>
</evidence>
<dbReference type="AlphaFoldDB" id="A0AAU2VIQ5"/>
<name>A0AAU2VIQ5_9ACTN</name>
<gene>
    <name evidence="1" type="ORF">OG398_03560</name>
</gene>
<sequence>MTPAPAPSPLRLGLIGVDSPHAPSFTRLFGDGVTGAVPGATVTAAWKGVAAADFPLGRDRIDALAREVTDLGVPPCPTPEEVAGRCDALLVVASDARTHHGYFTRLAPFGKPVYVDTRFALALRDAHAMLATARHHACLPLAGSPKRFTPEFRQALGSGDVDRIDLTGPLPTQPGHPFLAWYGVHLVDLAVAALGPGCVAVDATDAERTKLTWADGRTATLGGDAEWSPLTTGRLNGPGGGRTFAIEAGPAMLTGLLTSIVQSCRTGVPNVPEAEVLDIVAIVEAAHRSRLTGAPVRLPHSSGEVRP</sequence>
<reference evidence="1" key="1">
    <citation type="submission" date="2022-10" db="EMBL/GenBank/DDBJ databases">
        <title>The complete genomes of actinobacterial strains from the NBC collection.</title>
        <authorList>
            <person name="Joergensen T.S."/>
            <person name="Alvarez Arevalo M."/>
            <person name="Sterndorff E.B."/>
            <person name="Faurdal D."/>
            <person name="Vuksanovic O."/>
            <person name="Mourched A.-S."/>
            <person name="Charusanti P."/>
            <person name="Shaw S."/>
            <person name="Blin K."/>
            <person name="Weber T."/>
        </authorList>
    </citation>
    <scope>NUCLEOTIDE SEQUENCE</scope>
    <source>
        <strain evidence="1">NBC_00008</strain>
    </source>
</reference>
<evidence type="ECO:0008006" key="2">
    <source>
        <dbReference type="Google" id="ProtNLM"/>
    </source>
</evidence>
<dbReference type="Gene3D" id="3.40.50.720">
    <property type="entry name" value="NAD(P)-binding Rossmann-like Domain"/>
    <property type="match status" value="1"/>
</dbReference>
<dbReference type="EMBL" id="CP108313">
    <property type="protein sequence ID" value="WTW67422.1"/>
    <property type="molecule type" value="Genomic_DNA"/>
</dbReference>
<protein>
    <recommendedName>
        <fullName evidence="2">Dehydrogenase</fullName>
    </recommendedName>
</protein>
<proteinExistence type="predicted"/>
<dbReference type="SUPFAM" id="SSF51735">
    <property type="entry name" value="NAD(P)-binding Rossmann-fold domains"/>
    <property type="match status" value="1"/>
</dbReference>
<accession>A0AAU2VIQ5</accession>
<organism evidence="1">
    <name type="scientific">Streptomyces sp. NBC_00008</name>
    <dbReference type="NCBI Taxonomy" id="2903610"/>
    <lineage>
        <taxon>Bacteria</taxon>
        <taxon>Bacillati</taxon>
        <taxon>Actinomycetota</taxon>
        <taxon>Actinomycetes</taxon>
        <taxon>Kitasatosporales</taxon>
        <taxon>Streptomycetaceae</taxon>
        <taxon>Streptomyces</taxon>
    </lineage>
</organism>
<dbReference type="InterPro" id="IPR036291">
    <property type="entry name" value="NAD(P)-bd_dom_sf"/>
</dbReference>